<dbReference type="PANTHER" id="PTHR11092">
    <property type="entry name" value="SUGAR NUCLEOTIDE EPIMERASE RELATED"/>
    <property type="match status" value="1"/>
</dbReference>
<sequence length="474" mass="51808">MTLASLKHTLTSWQRTESRFLSANPDAIFAVVGNLKQTGQWMKSFDGFLVHDDQRGVGSTVDLLPPGRLLGALHRETAPSGSITRRNQAQRLVEFTQPQPGGSLALRWAVEAVQGGARLHFTVELTGPGTTAFKHTVANPLFDDFDISCARLYRLIPHQGRYRVRRHVVIAGGRGYLGRRLTADLVCRGNSVVVLTRTQEPDFPAAQFLWDGKHQGPWRAAFLRENYPVSLVNLAGELVDQRNTPASLDRLRSSRVDSTRALADAVARLGVPVQTWVQSSTTAIFGDAGEARLTESSALPTGSAALPEMTGVARPWEEAFAQAPVLAEHNYVLRTSLVFGEQAPLLRRLLLLVRSGLGGLVGTGAQWVSWIALADWLKLVRQLLGIEGERPAEGIVHAAAPHPVRNEEMMRALRAKYSMPGIGAPARLVQAGANLLGSNPRMALTGRHVTSSVLEELGFQFDEPTFDQMLQRLP</sequence>
<dbReference type="RefSeq" id="WP_246049626.1">
    <property type="nucleotide sequence ID" value="NZ_CP034412.1"/>
</dbReference>
<protein>
    <submittedName>
        <fullName evidence="2">Epimerase family protein</fullName>
    </submittedName>
</protein>
<dbReference type="SUPFAM" id="SSF55961">
    <property type="entry name" value="Bet v1-like"/>
    <property type="match status" value="1"/>
</dbReference>
<dbReference type="Gene3D" id="3.30.530.20">
    <property type="match status" value="1"/>
</dbReference>
<dbReference type="SUPFAM" id="SSF51735">
    <property type="entry name" value="NAD(P)-binding Rossmann-fold domains"/>
    <property type="match status" value="1"/>
</dbReference>
<organism evidence="2 3">
    <name type="scientific">Glutamicibacter creatinolyticus</name>
    <dbReference type="NCBI Taxonomy" id="162496"/>
    <lineage>
        <taxon>Bacteria</taxon>
        <taxon>Bacillati</taxon>
        <taxon>Actinomycetota</taxon>
        <taxon>Actinomycetes</taxon>
        <taxon>Micrococcales</taxon>
        <taxon>Micrococcaceae</taxon>
        <taxon>Glutamicibacter</taxon>
    </lineage>
</organism>
<dbReference type="InterPro" id="IPR036291">
    <property type="entry name" value="NAD(P)-bd_dom_sf"/>
</dbReference>
<accession>A0A5B7WX14</accession>
<proteinExistence type="predicted"/>
<evidence type="ECO:0000259" key="1">
    <source>
        <dbReference type="Pfam" id="PF01370"/>
    </source>
</evidence>
<dbReference type="EMBL" id="CP034412">
    <property type="protein sequence ID" value="QCY48447.1"/>
    <property type="molecule type" value="Genomic_DNA"/>
</dbReference>
<dbReference type="KEGG" id="gcr:GcLGCM259_2740"/>
<evidence type="ECO:0000313" key="2">
    <source>
        <dbReference type="EMBL" id="QCY48447.1"/>
    </source>
</evidence>
<dbReference type="PANTHER" id="PTHR11092:SF0">
    <property type="entry name" value="EPIMERASE FAMILY PROTEIN SDR39U1"/>
    <property type="match status" value="1"/>
</dbReference>
<reference evidence="2 3" key="1">
    <citation type="submission" date="2018-12" db="EMBL/GenBank/DDBJ databases">
        <title>Complete Genome Sequence of Glutamicibacter creatinolyticus strain LGCM259,isolated from an abscess of a 12-year-old mare in Italy.</title>
        <authorList>
            <person name="Santos R.G."/>
            <person name="Silva A.L."/>
            <person name="Seyffert N."/>
            <person name="Castro T.L.P."/>
            <person name="Attili A.R."/>
            <person name="Rifici C."/>
            <person name="Mazzullo G."/>
            <person name="Brenig B."/>
            <person name="Venanzi F."/>
            <person name="Azevedo V."/>
        </authorList>
    </citation>
    <scope>NUCLEOTIDE SEQUENCE [LARGE SCALE GENOMIC DNA]</scope>
    <source>
        <strain evidence="2 3">LGCM 259</strain>
    </source>
</reference>
<feature type="domain" description="NAD-dependent epimerase/dehydratase" evidence="1">
    <location>
        <begin position="168"/>
        <end position="295"/>
    </location>
</feature>
<gene>
    <name evidence="2" type="ORF">GcLGCM259_2740</name>
</gene>
<evidence type="ECO:0000313" key="3">
    <source>
        <dbReference type="Proteomes" id="UP000307000"/>
    </source>
</evidence>
<dbReference type="InterPro" id="IPR023393">
    <property type="entry name" value="START-like_dom_sf"/>
</dbReference>
<name>A0A5B7WX14_9MICC</name>
<dbReference type="AlphaFoldDB" id="A0A5B7WX14"/>
<dbReference type="Proteomes" id="UP000307000">
    <property type="component" value="Chromosome"/>
</dbReference>
<dbReference type="InterPro" id="IPR001509">
    <property type="entry name" value="Epimerase_deHydtase"/>
</dbReference>
<keyword evidence="3" id="KW-1185">Reference proteome</keyword>
<dbReference type="Gene3D" id="3.40.50.720">
    <property type="entry name" value="NAD(P)-binding Rossmann-like Domain"/>
    <property type="match status" value="1"/>
</dbReference>
<dbReference type="Pfam" id="PF01370">
    <property type="entry name" value="Epimerase"/>
    <property type="match status" value="1"/>
</dbReference>